<reference evidence="2" key="1">
    <citation type="submission" date="2023-01" db="EMBL/GenBank/DDBJ databases">
        <title>Comparative genomic analysis of cold water coral derived Sulfitobacter faviae: insights into their metabolism and habitat adaptation.</title>
        <authorList>
            <person name="Guo Y."/>
            <person name="Lin S."/>
            <person name="Huang Z."/>
            <person name="Tang K."/>
            <person name="Wang X."/>
        </authorList>
    </citation>
    <scope>NUCLEOTIDE SEQUENCE</scope>
    <source>
        <strain evidence="2">SCSIO W_1865</strain>
    </source>
</reference>
<evidence type="ECO:0000313" key="5">
    <source>
        <dbReference type="Proteomes" id="UP001326567"/>
    </source>
</evidence>
<keyword evidence="5" id="KW-1185">Reference proteome</keyword>
<reference evidence="3 5" key="2">
    <citation type="submission" date="2023-11" db="EMBL/GenBank/DDBJ databases">
        <title>From the Deep-Sea to the Surface: Bacterial Genomes Isolated from the Moytirra Hydrothermal Vent Plume.</title>
        <authorList>
            <person name="Major S.R."/>
        </authorList>
    </citation>
    <scope>NUCLEOTIDE SEQUENCE [LARGE SCALE GENOMIC DNA]</scope>
    <source>
        <strain evidence="3 5">OXR-9</strain>
    </source>
</reference>
<feature type="transmembrane region" description="Helical" evidence="1">
    <location>
        <begin position="20"/>
        <end position="41"/>
    </location>
</feature>
<sequence length="96" mass="10507">MDTDNPDEPANLRFLRRMVTVLTVVMIGGVLVLIFVLVTRLSDQGPTMPRSITLPDGSSAQAFTQGRGWYAVVTDADEILIFDQLTGALRQTVAIE</sequence>
<evidence type="ECO:0000313" key="2">
    <source>
        <dbReference type="EMBL" id="WCE71422.1"/>
    </source>
</evidence>
<dbReference type="Proteomes" id="UP001210770">
    <property type="component" value="Chromosome"/>
</dbReference>
<protein>
    <submittedName>
        <fullName evidence="2">DUF6476 family protein</fullName>
    </submittedName>
</protein>
<dbReference type="Pfam" id="PF20082">
    <property type="entry name" value="DUF6476"/>
    <property type="match status" value="1"/>
</dbReference>
<evidence type="ECO:0000313" key="4">
    <source>
        <dbReference type="Proteomes" id="UP001210770"/>
    </source>
</evidence>
<keyword evidence="1" id="KW-0472">Membrane</keyword>
<dbReference type="RefSeq" id="WP_271689598.1">
    <property type="nucleotide sequence ID" value="NZ_CP116423.1"/>
</dbReference>
<evidence type="ECO:0000256" key="1">
    <source>
        <dbReference type="SAM" id="Phobius"/>
    </source>
</evidence>
<dbReference type="EMBL" id="CP139725">
    <property type="protein sequence ID" value="WPZ22850.1"/>
    <property type="molecule type" value="Genomic_DNA"/>
</dbReference>
<dbReference type="EMBL" id="CP116423">
    <property type="protein sequence ID" value="WCE71422.1"/>
    <property type="molecule type" value="Genomic_DNA"/>
</dbReference>
<dbReference type="InterPro" id="IPR045519">
    <property type="entry name" value="DUF6476"/>
</dbReference>
<evidence type="ECO:0000313" key="3">
    <source>
        <dbReference type="EMBL" id="WPZ22850.1"/>
    </source>
</evidence>
<organism evidence="2 4">
    <name type="scientific">Sulfitobacter faviae</name>
    <dbReference type="NCBI Taxonomy" id="1775881"/>
    <lineage>
        <taxon>Bacteria</taxon>
        <taxon>Pseudomonadati</taxon>
        <taxon>Pseudomonadota</taxon>
        <taxon>Alphaproteobacteria</taxon>
        <taxon>Rhodobacterales</taxon>
        <taxon>Roseobacteraceae</taxon>
        <taxon>Sulfitobacter</taxon>
    </lineage>
</organism>
<proteinExistence type="predicted"/>
<keyword evidence="1" id="KW-1133">Transmembrane helix</keyword>
<name>A0AAX3LSC5_9RHOB</name>
<dbReference type="AlphaFoldDB" id="A0AAX3LSC5"/>
<keyword evidence="1" id="KW-0812">Transmembrane</keyword>
<gene>
    <name evidence="2" type="ORF">PL336_06190</name>
    <name evidence="3" type="ORF">T7987_06350</name>
</gene>
<dbReference type="Proteomes" id="UP001326567">
    <property type="component" value="Chromosome"/>
</dbReference>
<accession>A0AAX3LSC5</accession>